<dbReference type="RefSeq" id="WP_239894334.1">
    <property type="nucleotide sequence ID" value="NZ_JAJAXM010000025.1"/>
</dbReference>
<proteinExistence type="predicted"/>
<dbReference type="EMBL" id="JAJAXM010000025">
    <property type="protein sequence ID" value="MCG9026757.1"/>
    <property type="molecule type" value="Genomic_DNA"/>
</dbReference>
<evidence type="ECO:0000313" key="2">
    <source>
        <dbReference type="Proteomes" id="UP001200247"/>
    </source>
</evidence>
<organism evidence="1 2">
    <name type="scientific">Laribacter hongkongensis</name>
    <dbReference type="NCBI Taxonomy" id="168471"/>
    <lineage>
        <taxon>Bacteria</taxon>
        <taxon>Pseudomonadati</taxon>
        <taxon>Pseudomonadota</taxon>
        <taxon>Betaproteobacteria</taxon>
        <taxon>Neisseriales</taxon>
        <taxon>Aquaspirillaceae</taxon>
        <taxon>Laribacter</taxon>
    </lineage>
</organism>
<accession>A0ABD4SU70</accession>
<reference evidence="1 2" key="1">
    <citation type="submission" date="2021-10" db="EMBL/GenBank/DDBJ databases">
        <title>Whole-genome sequencing analysis of Laribacter hongkongensis: virulence gene profiles, carbohydrate-active enzyme prediction, and antimicrobial resistance characterization.</title>
        <authorList>
            <person name="Yuan P."/>
            <person name="Zhan Y."/>
            <person name="Chen D."/>
        </authorList>
    </citation>
    <scope>NUCLEOTIDE SEQUENCE [LARGE SCALE GENOMIC DNA]</scope>
    <source>
        <strain evidence="1 2">W67</strain>
    </source>
</reference>
<comment type="caution">
    <text evidence="1">The sequence shown here is derived from an EMBL/GenBank/DDBJ whole genome shotgun (WGS) entry which is preliminary data.</text>
</comment>
<sequence>MTMSNMHIWNLVAETNPAHTKPVQFGKRSFTTIDAHYQIRQATEVFGPVGIGWGYLVSHSAMAAGTALLAVADVTLWHGSRENTYGPFRGMAKIIDADSRLDDDAAKKAMTDALTKGLSHLGFNADVFLGLFDDNKYVKRMQEKFEEPEGSQIDGATQGVIDGMLSALADRQLSEEWLISQAAQDGWKDATLKGIAQSEDWRNWARNIIKTQNKKEPA</sequence>
<gene>
    <name evidence="1" type="ORF">LH440_12755</name>
</gene>
<dbReference type="AlphaFoldDB" id="A0ABD4SU70"/>
<protein>
    <submittedName>
        <fullName evidence="1">Uncharacterized protein</fullName>
    </submittedName>
</protein>
<evidence type="ECO:0000313" key="1">
    <source>
        <dbReference type="EMBL" id="MCG9026757.1"/>
    </source>
</evidence>
<dbReference type="Proteomes" id="UP001200247">
    <property type="component" value="Unassembled WGS sequence"/>
</dbReference>
<name>A0ABD4SU70_9NEIS</name>